<proteinExistence type="predicted"/>
<evidence type="ECO:0008006" key="2">
    <source>
        <dbReference type="Google" id="ProtNLM"/>
    </source>
</evidence>
<evidence type="ECO:0000313" key="1">
    <source>
        <dbReference type="EMBL" id="VAW78006.1"/>
    </source>
</evidence>
<gene>
    <name evidence="1" type="ORF">MNBD_GAMMA15-808</name>
</gene>
<organism evidence="1">
    <name type="scientific">hydrothermal vent metagenome</name>
    <dbReference type="NCBI Taxonomy" id="652676"/>
    <lineage>
        <taxon>unclassified sequences</taxon>
        <taxon>metagenomes</taxon>
        <taxon>ecological metagenomes</taxon>
    </lineage>
</organism>
<protein>
    <recommendedName>
        <fullName evidence="2">Lipoprotein</fullName>
    </recommendedName>
</protein>
<name>A0A3B0ZBC6_9ZZZZ</name>
<dbReference type="AlphaFoldDB" id="A0A3B0ZBC6"/>
<reference evidence="1" key="1">
    <citation type="submission" date="2018-06" db="EMBL/GenBank/DDBJ databases">
        <authorList>
            <person name="Zhirakovskaya E."/>
        </authorList>
    </citation>
    <scope>NUCLEOTIDE SEQUENCE</scope>
</reference>
<sequence>MSDKNIFSLPASYKIAVIMSLVFSIAGCKESSFELSPESRLPKWIEVEASASRNDYKLTMDYYLGPKSAEAVFKLYDLNGKKKMQLKGDTARYPLKLKNPPSDYPKNYPSYEVITINGVTDIVEHRKMEPIFYMTDDPAVWNELVREKP</sequence>
<dbReference type="PROSITE" id="PS51257">
    <property type="entry name" value="PROKAR_LIPOPROTEIN"/>
    <property type="match status" value="1"/>
</dbReference>
<accession>A0A3B0ZBC6</accession>
<dbReference type="EMBL" id="UOFN01000085">
    <property type="protein sequence ID" value="VAW78006.1"/>
    <property type="molecule type" value="Genomic_DNA"/>
</dbReference>